<dbReference type="PANTHER" id="PTHR30537:SF5">
    <property type="entry name" value="HTH-TYPE TRANSCRIPTIONAL ACTIVATOR TTDR-RELATED"/>
    <property type="match status" value="1"/>
</dbReference>
<keyword evidence="3" id="KW-0238">DNA-binding</keyword>
<reference evidence="6 7" key="1">
    <citation type="submission" date="2024-07" db="EMBL/GenBank/DDBJ databases">
        <title>Description of Labrys sedimenti sp. nov., isolated from a diclofenac-degrading enrichment culture.</title>
        <authorList>
            <person name="Tancsics A."/>
            <person name="Csepanyi A."/>
        </authorList>
    </citation>
    <scope>NUCLEOTIDE SEQUENCE [LARGE SCALE GENOMIC DNA]</scope>
    <source>
        <strain evidence="6 7">LMG 23578</strain>
    </source>
</reference>
<dbReference type="PANTHER" id="PTHR30537">
    <property type="entry name" value="HTH-TYPE TRANSCRIPTIONAL REGULATOR"/>
    <property type="match status" value="1"/>
</dbReference>
<dbReference type="RefSeq" id="WP_367623859.1">
    <property type="nucleotide sequence ID" value="NZ_JBFNQD010000002.1"/>
</dbReference>
<comment type="caution">
    <text evidence="6">The sequence shown here is derived from an EMBL/GenBank/DDBJ whole genome shotgun (WGS) entry which is preliminary data.</text>
</comment>
<evidence type="ECO:0000313" key="6">
    <source>
        <dbReference type="EMBL" id="MEW9305994.1"/>
    </source>
</evidence>
<dbReference type="InterPro" id="IPR005119">
    <property type="entry name" value="LysR_subst-bd"/>
</dbReference>
<dbReference type="PROSITE" id="PS50931">
    <property type="entry name" value="HTH_LYSR"/>
    <property type="match status" value="1"/>
</dbReference>
<evidence type="ECO:0000256" key="1">
    <source>
        <dbReference type="ARBA" id="ARBA00009437"/>
    </source>
</evidence>
<dbReference type="InterPro" id="IPR058163">
    <property type="entry name" value="LysR-type_TF_proteobact-type"/>
</dbReference>
<dbReference type="Pfam" id="PF03466">
    <property type="entry name" value="LysR_substrate"/>
    <property type="match status" value="1"/>
</dbReference>
<dbReference type="SUPFAM" id="SSF46785">
    <property type="entry name" value="Winged helix' DNA-binding domain"/>
    <property type="match status" value="1"/>
</dbReference>
<sequence>MHNLQSLWIFLRVVERGGFTAAASQLGLPLSTVSRRVTALEEDLGVRLLNRTTRRVSLTEAGRDFYERCSLAEEILEEADLSVRALRTEPEGTLRLLVPYALGLIALEPALEEFRRRYPRIRLALTFDNHPLDLVEHGFDVALRTGVLPDSSYVARRLGRSRARLLASPSYLERAGRPASPQELSNHAVLAHGPGEFLTTWRLRSKAGAEVEVAVRPILMSNESDTIIRQMLKGAGIALVSTRLMANRAGDQPFEIVLPDWHRAEDAEVWALYSKRATRDRKIRAFVEFAAEIFAPWTRDPDEEAV</sequence>
<dbReference type="SUPFAM" id="SSF53850">
    <property type="entry name" value="Periplasmic binding protein-like II"/>
    <property type="match status" value="1"/>
</dbReference>
<dbReference type="EMBL" id="JBFNQD010000002">
    <property type="protein sequence ID" value="MEW9305994.1"/>
    <property type="molecule type" value="Genomic_DNA"/>
</dbReference>
<dbReference type="Proteomes" id="UP001555786">
    <property type="component" value="Unassembled WGS sequence"/>
</dbReference>
<name>A0ABV3PK40_9HYPH</name>
<comment type="similarity">
    <text evidence="1">Belongs to the LysR transcriptional regulatory family.</text>
</comment>
<dbReference type="Gene3D" id="3.40.190.290">
    <property type="match status" value="1"/>
</dbReference>
<gene>
    <name evidence="6" type="ORF">ABXS05_10630</name>
</gene>
<accession>A0ABV3PK40</accession>
<dbReference type="InterPro" id="IPR036390">
    <property type="entry name" value="WH_DNA-bd_sf"/>
</dbReference>
<evidence type="ECO:0000256" key="3">
    <source>
        <dbReference type="ARBA" id="ARBA00023125"/>
    </source>
</evidence>
<dbReference type="Gene3D" id="1.10.10.10">
    <property type="entry name" value="Winged helix-like DNA-binding domain superfamily/Winged helix DNA-binding domain"/>
    <property type="match status" value="1"/>
</dbReference>
<evidence type="ECO:0000313" key="7">
    <source>
        <dbReference type="Proteomes" id="UP001555786"/>
    </source>
</evidence>
<organism evidence="6 7">
    <name type="scientific">Labrys neptuniae</name>
    <dbReference type="NCBI Taxonomy" id="376174"/>
    <lineage>
        <taxon>Bacteria</taxon>
        <taxon>Pseudomonadati</taxon>
        <taxon>Pseudomonadota</taxon>
        <taxon>Alphaproteobacteria</taxon>
        <taxon>Hyphomicrobiales</taxon>
        <taxon>Xanthobacteraceae</taxon>
        <taxon>Labrys</taxon>
    </lineage>
</organism>
<keyword evidence="4" id="KW-0804">Transcription</keyword>
<keyword evidence="7" id="KW-1185">Reference proteome</keyword>
<protein>
    <submittedName>
        <fullName evidence="6">LysR family transcriptional regulator</fullName>
    </submittedName>
</protein>
<dbReference type="InterPro" id="IPR036388">
    <property type="entry name" value="WH-like_DNA-bd_sf"/>
</dbReference>
<evidence type="ECO:0000256" key="2">
    <source>
        <dbReference type="ARBA" id="ARBA00023015"/>
    </source>
</evidence>
<dbReference type="CDD" id="cd08422">
    <property type="entry name" value="PBP2_CrgA_like"/>
    <property type="match status" value="1"/>
</dbReference>
<dbReference type="Pfam" id="PF00126">
    <property type="entry name" value="HTH_1"/>
    <property type="match status" value="1"/>
</dbReference>
<proteinExistence type="inferred from homology"/>
<keyword evidence="2" id="KW-0805">Transcription regulation</keyword>
<feature type="domain" description="HTH lysR-type" evidence="5">
    <location>
        <begin position="1"/>
        <end position="59"/>
    </location>
</feature>
<evidence type="ECO:0000259" key="5">
    <source>
        <dbReference type="PROSITE" id="PS50931"/>
    </source>
</evidence>
<dbReference type="InterPro" id="IPR000847">
    <property type="entry name" value="LysR_HTH_N"/>
</dbReference>
<evidence type="ECO:0000256" key="4">
    <source>
        <dbReference type="ARBA" id="ARBA00023163"/>
    </source>
</evidence>